<dbReference type="PANTHER" id="PTHR42693:SF49">
    <property type="entry name" value="SULFATASE N-TERMINAL DOMAIN-CONTAINING PROTEIN"/>
    <property type="match status" value="1"/>
</dbReference>
<evidence type="ECO:0000313" key="5">
    <source>
        <dbReference type="Proteomes" id="UP001107558"/>
    </source>
</evidence>
<dbReference type="GO" id="GO:0004065">
    <property type="term" value="F:arylsulfatase activity"/>
    <property type="evidence" value="ECO:0007669"/>
    <property type="project" value="TreeGrafter"/>
</dbReference>
<evidence type="ECO:0000313" key="4">
    <source>
        <dbReference type="EMBL" id="KAG5676606.1"/>
    </source>
</evidence>
<dbReference type="InterPro" id="IPR017850">
    <property type="entry name" value="Alkaline_phosphatase_core_sf"/>
</dbReference>
<dbReference type="OrthoDB" id="7789821at2759"/>
<dbReference type="InterPro" id="IPR050738">
    <property type="entry name" value="Sulfatase"/>
</dbReference>
<accession>A0A9J6C4V6</accession>
<evidence type="ECO:0000256" key="1">
    <source>
        <dbReference type="ARBA" id="ARBA00008779"/>
    </source>
</evidence>
<name>A0A9J6C4V6_POLVA</name>
<gene>
    <name evidence="4" type="ORF">PVAND_006428</name>
</gene>
<feature type="signal peptide" evidence="3">
    <location>
        <begin position="1"/>
        <end position="17"/>
    </location>
</feature>
<evidence type="ECO:0000256" key="2">
    <source>
        <dbReference type="SAM" id="Phobius"/>
    </source>
</evidence>
<comment type="caution">
    <text evidence="4">The sequence shown here is derived from an EMBL/GenBank/DDBJ whole genome shotgun (WGS) entry which is preliminary data.</text>
</comment>
<organism evidence="4 5">
    <name type="scientific">Polypedilum vanderplanki</name>
    <name type="common">Sleeping chironomid midge</name>
    <dbReference type="NCBI Taxonomy" id="319348"/>
    <lineage>
        <taxon>Eukaryota</taxon>
        <taxon>Metazoa</taxon>
        <taxon>Ecdysozoa</taxon>
        <taxon>Arthropoda</taxon>
        <taxon>Hexapoda</taxon>
        <taxon>Insecta</taxon>
        <taxon>Pterygota</taxon>
        <taxon>Neoptera</taxon>
        <taxon>Endopterygota</taxon>
        <taxon>Diptera</taxon>
        <taxon>Nematocera</taxon>
        <taxon>Chironomoidea</taxon>
        <taxon>Chironomidae</taxon>
        <taxon>Chironominae</taxon>
        <taxon>Polypedilum</taxon>
        <taxon>Polypedilum</taxon>
    </lineage>
</organism>
<keyword evidence="2" id="KW-1133">Transmembrane helix</keyword>
<dbReference type="SUPFAM" id="SSF53649">
    <property type="entry name" value="Alkaline phosphatase-like"/>
    <property type="match status" value="1"/>
</dbReference>
<reference evidence="4" key="1">
    <citation type="submission" date="2021-03" db="EMBL/GenBank/DDBJ databases">
        <title>Chromosome level genome of the anhydrobiotic midge Polypedilum vanderplanki.</title>
        <authorList>
            <person name="Yoshida Y."/>
            <person name="Kikawada T."/>
            <person name="Gusev O."/>
        </authorList>
    </citation>
    <scope>NUCLEOTIDE SEQUENCE</scope>
    <source>
        <strain evidence="4">NIAS01</strain>
        <tissue evidence="4">Whole body or cell culture</tissue>
    </source>
</reference>
<dbReference type="AlphaFoldDB" id="A0A9J6C4V6"/>
<dbReference type="Gene3D" id="3.40.720.10">
    <property type="entry name" value="Alkaline Phosphatase, subunit A"/>
    <property type="match status" value="2"/>
</dbReference>
<feature type="chain" id="PRO_5039907872" evidence="3">
    <location>
        <begin position="18"/>
        <end position="503"/>
    </location>
</feature>
<comment type="similarity">
    <text evidence="1">Belongs to the sulfatase family.</text>
</comment>
<feature type="transmembrane region" description="Helical" evidence="2">
    <location>
        <begin position="434"/>
        <end position="457"/>
    </location>
</feature>
<keyword evidence="5" id="KW-1185">Reference proteome</keyword>
<dbReference type="EMBL" id="JADBJN010000002">
    <property type="protein sequence ID" value="KAG5676606.1"/>
    <property type="molecule type" value="Genomic_DNA"/>
</dbReference>
<dbReference type="Proteomes" id="UP001107558">
    <property type="component" value="Chromosome 2"/>
</dbReference>
<sequence>MMLKLLALLLQLAVIHSAITRSINEASRSNVIIMHVNNLEWSDLGIHHNKRENENLTPNIDRLAYGGIILNHFYANGGIKSLNSGCYQRSSYGNPNLMRTYFERNGYHVNSLSIKNYTNSEDFIRNIMTAISHDNQLFYISIDFGSLNNDMKLPVIDKVVGKIVEKTHNERVLDNTIIIFLSLPNADDDTIDNDPDSSSPIESHYRRTAFIYSHSLLLPQRVSNQLIHISDILPTLVNATDLKWRTRDRIYIDGINQWTALNKNIDARYSIFGDNFYIENNWKLSYGTSKNILYNSLDNKGLELSESDNYDFKNYMKFVNNADINSYLDELTEDKVFLMRNRAKVHCNLNDIDTSSFAINIKCSRATPCLFDLQSDPCELDDKHEHEFDARRTRMRTVFEDYLENGLTDDEVHHGAHDEHSMTIDPILTPSGGFSAFLTLMITLFVFIFMLIFVACIKERCNSRRSVYVDKSKKIIYKDESDATVSNGVSTISAQIEKQQTRL</sequence>
<proteinExistence type="inferred from homology"/>
<evidence type="ECO:0000256" key="3">
    <source>
        <dbReference type="SAM" id="SignalP"/>
    </source>
</evidence>
<keyword evidence="2" id="KW-0472">Membrane</keyword>
<dbReference type="Gene3D" id="3.30.1120.10">
    <property type="match status" value="1"/>
</dbReference>
<dbReference type="PANTHER" id="PTHR42693">
    <property type="entry name" value="ARYLSULFATASE FAMILY MEMBER"/>
    <property type="match status" value="1"/>
</dbReference>
<keyword evidence="2" id="KW-0812">Transmembrane</keyword>
<protein>
    <submittedName>
        <fullName evidence="4">Uncharacterized protein</fullName>
    </submittedName>
</protein>
<keyword evidence="3" id="KW-0732">Signal</keyword>